<gene>
    <name evidence="2" type="ORF">FIBSPDRAFT_887246</name>
</gene>
<sequence length="752" mass="83136">MDPPSHSRRSQKRSPHSAHGAANGQSDSEASSNPYSDSGSELAAMVATIRSIHHSQVTEEFNNTQETPPLFQGSLQGCSPARTPDAAPPSSCDPDSTSNPYSDSGSVRSLIDKIKGFEASQTAQELRNHFLLPRTRRKLEDSLGKSTDGNTSEGAEDHSKDSEDSCVSSAYHPSPTQVAFSPPLPADEPTLIPSIIREAGLLAQASTWVPVINVIDTVGHRVWMDAHVVDRFLIQEWMIARNTSPVVYLSITAIMACMGPLDLDNSEMQHFRKVLCLEKSVASASKPVVFVVYDAQSKHFFLCGLDYGRRAILTWGRHWSRAGPDEDQWDALRIWQRVARLLGRDGIPGPSLWRGFNWKQVGHSRCIVCARLTVLQNGYDCGASAADLGRYAIRRGLPLGRDNLPVMPMRPCAHDTRMQMLSAICSGIDQSIAVYNSCKGDGRDWGEDWVTGLDMCLTQTGLMGNPAYRKMERALAQAKETCPRCQEQRKRASGKQRAVITNKNGSDGEIGSNKSEMEKSESENEGEEVIIEDKLNPPCLPIRDDHIAYPTGGPGKLLQCKGGGLLVGAVCRATTKPRVPGKKPRSWFSDMVQLITVEAKRFQMIPGDRIAFDDFAEGPSRERWQEFMDEYSLLPVQQPTWDWRPAGRSIFELFGDHGYRLEREFALIFVDDQPQKVVEHALPCVRNTMDNQFTHMDGTDTVTMSMSEMLIAAGPDPGSSQSIATFAQGKAPDGRFIRLDPGKDREINTIQC</sequence>
<dbReference type="Proteomes" id="UP000076532">
    <property type="component" value="Unassembled WGS sequence"/>
</dbReference>
<feature type="compositionally biased region" description="Polar residues" evidence="1">
    <location>
        <begin position="23"/>
        <end position="39"/>
    </location>
</feature>
<feature type="region of interest" description="Disordered" evidence="1">
    <location>
        <begin position="1"/>
        <end position="42"/>
    </location>
</feature>
<feature type="region of interest" description="Disordered" evidence="1">
    <location>
        <begin position="57"/>
        <end position="107"/>
    </location>
</feature>
<dbReference type="AlphaFoldDB" id="A0A166PU30"/>
<reference evidence="2 3" key="1">
    <citation type="journal article" date="2016" name="Mol. Biol. Evol.">
        <title>Comparative Genomics of Early-Diverging Mushroom-Forming Fungi Provides Insights into the Origins of Lignocellulose Decay Capabilities.</title>
        <authorList>
            <person name="Nagy L.G."/>
            <person name="Riley R."/>
            <person name="Tritt A."/>
            <person name="Adam C."/>
            <person name="Daum C."/>
            <person name="Floudas D."/>
            <person name="Sun H."/>
            <person name="Yadav J.S."/>
            <person name="Pangilinan J."/>
            <person name="Larsson K.H."/>
            <person name="Matsuura K."/>
            <person name="Barry K."/>
            <person name="Labutti K."/>
            <person name="Kuo R."/>
            <person name="Ohm R.A."/>
            <person name="Bhattacharya S.S."/>
            <person name="Shirouzu T."/>
            <person name="Yoshinaga Y."/>
            <person name="Martin F.M."/>
            <person name="Grigoriev I.V."/>
            <person name="Hibbett D.S."/>
        </authorList>
    </citation>
    <scope>NUCLEOTIDE SEQUENCE [LARGE SCALE GENOMIC DNA]</scope>
    <source>
        <strain evidence="2 3">CBS 109695</strain>
    </source>
</reference>
<feature type="compositionally biased region" description="Basic residues" evidence="1">
    <location>
        <begin position="1"/>
        <end position="16"/>
    </location>
</feature>
<feature type="compositionally biased region" description="Polar residues" evidence="1">
    <location>
        <begin position="144"/>
        <end position="153"/>
    </location>
</feature>
<feature type="compositionally biased region" description="Polar residues" evidence="1">
    <location>
        <begin position="57"/>
        <end position="77"/>
    </location>
</feature>
<protein>
    <submittedName>
        <fullName evidence="2">Uncharacterized protein</fullName>
    </submittedName>
</protein>
<feature type="region of interest" description="Disordered" evidence="1">
    <location>
        <begin position="137"/>
        <end position="183"/>
    </location>
</feature>
<organism evidence="2 3">
    <name type="scientific">Athelia psychrophila</name>
    <dbReference type="NCBI Taxonomy" id="1759441"/>
    <lineage>
        <taxon>Eukaryota</taxon>
        <taxon>Fungi</taxon>
        <taxon>Dikarya</taxon>
        <taxon>Basidiomycota</taxon>
        <taxon>Agaricomycotina</taxon>
        <taxon>Agaricomycetes</taxon>
        <taxon>Agaricomycetidae</taxon>
        <taxon>Atheliales</taxon>
        <taxon>Atheliaceae</taxon>
        <taxon>Athelia</taxon>
    </lineage>
</organism>
<dbReference type="EMBL" id="KV417514">
    <property type="protein sequence ID" value="KZP26449.1"/>
    <property type="molecule type" value="Genomic_DNA"/>
</dbReference>
<evidence type="ECO:0000313" key="3">
    <source>
        <dbReference type="Proteomes" id="UP000076532"/>
    </source>
</evidence>
<keyword evidence="3" id="KW-1185">Reference proteome</keyword>
<feature type="region of interest" description="Disordered" evidence="1">
    <location>
        <begin position="486"/>
        <end position="528"/>
    </location>
</feature>
<proteinExistence type="predicted"/>
<dbReference type="STRING" id="436010.A0A166PU30"/>
<feature type="compositionally biased region" description="Low complexity" evidence="1">
    <location>
        <begin position="83"/>
        <end position="98"/>
    </location>
</feature>
<evidence type="ECO:0000256" key="1">
    <source>
        <dbReference type="SAM" id="MobiDB-lite"/>
    </source>
</evidence>
<accession>A0A166PU30</accession>
<evidence type="ECO:0000313" key="2">
    <source>
        <dbReference type="EMBL" id="KZP26449.1"/>
    </source>
</evidence>
<name>A0A166PU30_9AGAM</name>